<dbReference type="PANTHER" id="PTHR10799">
    <property type="entry name" value="SNF2/RAD54 HELICASE FAMILY"/>
    <property type="match status" value="1"/>
</dbReference>
<dbReference type="EMBL" id="JBITLV010000002">
    <property type="protein sequence ID" value="MFI7586835.1"/>
    <property type="molecule type" value="Genomic_DNA"/>
</dbReference>
<reference evidence="4 5" key="1">
    <citation type="submission" date="2024-10" db="EMBL/GenBank/DDBJ databases">
        <title>The Natural Products Discovery Center: Release of the First 8490 Sequenced Strains for Exploring Actinobacteria Biosynthetic Diversity.</title>
        <authorList>
            <person name="Kalkreuter E."/>
            <person name="Kautsar S.A."/>
            <person name="Yang D."/>
            <person name="Bader C.D."/>
            <person name="Teijaro C.N."/>
            <person name="Fluegel L."/>
            <person name="Davis C.M."/>
            <person name="Simpson J.R."/>
            <person name="Lauterbach L."/>
            <person name="Steele A.D."/>
            <person name="Gui C."/>
            <person name="Meng S."/>
            <person name="Li G."/>
            <person name="Viehrig K."/>
            <person name="Ye F."/>
            <person name="Su P."/>
            <person name="Kiefer A.F."/>
            <person name="Nichols A."/>
            <person name="Cepeda A.J."/>
            <person name="Yan W."/>
            <person name="Fan B."/>
            <person name="Jiang Y."/>
            <person name="Adhikari A."/>
            <person name="Zheng C.-J."/>
            <person name="Schuster L."/>
            <person name="Cowan T.M."/>
            <person name="Smanski M.J."/>
            <person name="Chevrette M.G."/>
            <person name="De Carvalho L.P.S."/>
            <person name="Shen B."/>
        </authorList>
    </citation>
    <scope>NUCLEOTIDE SEQUENCE [LARGE SCALE GENOMIC DNA]</scope>
    <source>
        <strain evidence="4 5">NPDC049639</strain>
    </source>
</reference>
<sequence>MTGCVVHGWWALPAHAADPGHLVLWAEDATGPAPVPRRRSQRARVQSHPFALEADELRGALGLDRTVPAGEAVLDLPGFTHTPLASPQLSDLGVGLGAAAAEGEQPRRRDDVRWSVPTLQVPPAEALLFLARAAEMHPDEAPDGLEGVHFGSMSALWGAELRSLALLAGFAGDLARRGRVLPVALPPPPGETGGLPSARWRPVVSGPDADWLRSAVAALPPSYGAGLQPGEHLASAAAAVDALTDELVRLRLEDERPRNVTLSGLAGWRAALRRPDARFRASPDQLAALVRALDRWQSDALGNAIVRAVFRLVEPRDDDEESVLRRADEAEWRSAEESQFWRVDLGLQLADEPSRFIPARAVWDGVDLPAALTAEGAPWPQEVFLAELGRAVRLYPGLSAALSGPRPVELLLDTVEAHEFLAEAAPLLLGAGFGVQLPGWWGSARARVGARLRAGTSTQPGRVDGTPRFGQEHLVDFDWQLSLGDHVLTGAEIDDLLEANRPLVRLRGQWMQVDPEKLRAARDFLRRQAKARMTVGDVLRVIGAGDEAPGGLTVTGVDAEGWLAHLLSPDGGRSIEPVAAPDAFTGTLRPYQERGLAWLSFLESVGLGGVLADDMGLGKTVQLLALFASDLGAGEGGGPTLLVCPMSLLGTWEREAARFAPQLRVHVHHGAGRLSGDDFEKACAEADLVVTTYSLLARDAALLRGREWRRVVLDEAQAVKNAATQASVAARTLTARSRFAVTGTPVENRLADLWSLMEFANPRLLGDAAAFKKRFALPIERVGDAEAAARLKALTQPFVLRRLKTDSSIIDDLPPKLEMEIPCPLTGEQAALYQGVVDEMLERIDRKDGIERRGLVLAAMTKLKQVCNHPALLLHDGSRVPGRSGKIARLEAIVEEILEAGEKALLFTQFASFGATLQTHLAARFGREVAFLHGGVDRRGRDELVQRFQQKGSGPPLFVLSLKAGGTGLTLTEANHVIHVDRWWNPAVEDQATDRAFRIGQSRTVQVRTFVCAGTLEEKIAAMIRDKRALAETVVGTGEQWLTELSTDQLRDLVTLDRAVVG</sequence>
<evidence type="ECO:0000313" key="4">
    <source>
        <dbReference type="EMBL" id="MFI7586835.1"/>
    </source>
</evidence>
<evidence type="ECO:0000259" key="3">
    <source>
        <dbReference type="PROSITE" id="PS51194"/>
    </source>
</evidence>
<dbReference type="InterPro" id="IPR000330">
    <property type="entry name" value="SNF2_N"/>
</dbReference>
<evidence type="ECO:0000313" key="5">
    <source>
        <dbReference type="Proteomes" id="UP001612915"/>
    </source>
</evidence>
<evidence type="ECO:0000259" key="2">
    <source>
        <dbReference type="PROSITE" id="PS51192"/>
    </source>
</evidence>
<dbReference type="SUPFAM" id="SSF52540">
    <property type="entry name" value="P-loop containing nucleoside triphosphate hydrolases"/>
    <property type="match status" value="2"/>
</dbReference>
<dbReference type="InterPro" id="IPR022138">
    <property type="entry name" value="DUF3670"/>
</dbReference>
<dbReference type="CDD" id="cd18012">
    <property type="entry name" value="DEXQc_arch_SWI2_SNF2"/>
    <property type="match status" value="1"/>
</dbReference>
<dbReference type="Proteomes" id="UP001612915">
    <property type="component" value="Unassembled WGS sequence"/>
</dbReference>
<dbReference type="Pfam" id="PF12419">
    <property type="entry name" value="DUF3670"/>
    <property type="match status" value="1"/>
</dbReference>
<organism evidence="4 5">
    <name type="scientific">Spongisporangium articulatum</name>
    <dbReference type="NCBI Taxonomy" id="3362603"/>
    <lineage>
        <taxon>Bacteria</taxon>
        <taxon>Bacillati</taxon>
        <taxon>Actinomycetota</taxon>
        <taxon>Actinomycetes</taxon>
        <taxon>Kineosporiales</taxon>
        <taxon>Kineosporiaceae</taxon>
        <taxon>Spongisporangium</taxon>
    </lineage>
</organism>
<dbReference type="CDD" id="cd18793">
    <property type="entry name" value="SF2_C_SNF"/>
    <property type="match status" value="1"/>
</dbReference>
<dbReference type="Gene3D" id="3.40.50.300">
    <property type="entry name" value="P-loop containing nucleotide triphosphate hydrolases"/>
    <property type="match status" value="1"/>
</dbReference>
<feature type="domain" description="Helicase C-terminal" evidence="3">
    <location>
        <begin position="889"/>
        <end position="1046"/>
    </location>
</feature>
<dbReference type="SMART" id="SM00490">
    <property type="entry name" value="HELICc"/>
    <property type="match status" value="1"/>
</dbReference>
<dbReference type="RefSeq" id="WP_398277335.1">
    <property type="nucleotide sequence ID" value="NZ_JBITLV010000002.1"/>
</dbReference>
<dbReference type="PROSITE" id="PS51192">
    <property type="entry name" value="HELICASE_ATP_BIND_1"/>
    <property type="match status" value="1"/>
</dbReference>
<keyword evidence="5" id="KW-1185">Reference proteome</keyword>
<dbReference type="SMART" id="SM00487">
    <property type="entry name" value="DEXDc"/>
    <property type="match status" value="1"/>
</dbReference>
<feature type="domain" description="Helicase ATP-binding" evidence="2">
    <location>
        <begin position="600"/>
        <end position="763"/>
    </location>
</feature>
<dbReference type="Gene3D" id="3.40.50.10810">
    <property type="entry name" value="Tandem AAA-ATPase domain"/>
    <property type="match status" value="1"/>
</dbReference>
<dbReference type="InterPro" id="IPR049730">
    <property type="entry name" value="SNF2/RAD54-like_C"/>
</dbReference>
<evidence type="ECO:0000256" key="1">
    <source>
        <dbReference type="ARBA" id="ARBA00022801"/>
    </source>
</evidence>
<gene>
    <name evidence="4" type="ORF">ACIB24_07150</name>
</gene>
<protein>
    <submittedName>
        <fullName evidence="4">SNF2-related protein</fullName>
    </submittedName>
</protein>
<dbReference type="PROSITE" id="PS51194">
    <property type="entry name" value="HELICASE_CTER"/>
    <property type="match status" value="1"/>
</dbReference>
<comment type="caution">
    <text evidence="4">The sequence shown here is derived from an EMBL/GenBank/DDBJ whole genome shotgun (WGS) entry which is preliminary data.</text>
</comment>
<name>A0ABW8AKD7_9ACTN</name>
<proteinExistence type="predicted"/>
<dbReference type="InterPro" id="IPR038718">
    <property type="entry name" value="SNF2-like_sf"/>
</dbReference>
<accession>A0ABW8AKD7</accession>
<keyword evidence="1" id="KW-0378">Hydrolase</keyword>
<dbReference type="Pfam" id="PF00176">
    <property type="entry name" value="SNF2-rel_dom"/>
    <property type="match status" value="1"/>
</dbReference>
<dbReference type="InterPro" id="IPR027417">
    <property type="entry name" value="P-loop_NTPase"/>
</dbReference>
<dbReference type="InterPro" id="IPR001650">
    <property type="entry name" value="Helicase_C-like"/>
</dbReference>
<dbReference type="Pfam" id="PF00271">
    <property type="entry name" value="Helicase_C"/>
    <property type="match status" value="1"/>
</dbReference>
<dbReference type="InterPro" id="IPR014001">
    <property type="entry name" value="Helicase_ATP-bd"/>
</dbReference>